<sequence>MDFIWSLFSQRPTYRHYARVDNTGICRAFKQCSQPPVGQEWVEVAEQNLSWLNQPLPFNARLIRQAGQPAARHLRMA</sequence>
<evidence type="ECO:0000313" key="1">
    <source>
        <dbReference type="EMBL" id="OUM71692.1"/>
    </source>
</evidence>
<name>A0A1Y3NYW9_9PSED</name>
<comment type="caution">
    <text evidence="1">The sequence shown here is derived from an EMBL/GenBank/DDBJ whole genome shotgun (WGS) entry which is preliminary data.</text>
</comment>
<dbReference type="EMBL" id="LOHF01000024">
    <property type="protein sequence ID" value="OUM71692.1"/>
    <property type="molecule type" value="Genomic_DNA"/>
</dbReference>
<organism evidence="1 2">
    <name type="scientific">Pseudomonas caspiana</name>
    <dbReference type="NCBI Taxonomy" id="1451454"/>
    <lineage>
        <taxon>Bacteria</taxon>
        <taxon>Pseudomonadati</taxon>
        <taxon>Pseudomonadota</taxon>
        <taxon>Gammaproteobacteria</taxon>
        <taxon>Pseudomonadales</taxon>
        <taxon>Pseudomonadaceae</taxon>
        <taxon>Pseudomonas</taxon>
    </lineage>
</organism>
<dbReference type="AlphaFoldDB" id="A0A1Y3NYW9"/>
<dbReference type="OrthoDB" id="6910208at2"/>
<protein>
    <submittedName>
        <fullName evidence="1">Uncharacterized protein</fullName>
    </submittedName>
</protein>
<keyword evidence="2" id="KW-1185">Reference proteome</keyword>
<gene>
    <name evidence="1" type="ORF">AUC60_22300</name>
</gene>
<evidence type="ECO:0000313" key="2">
    <source>
        <dbReference type="Proteomes" id="UP000195440"/>
    </source>
</evidence>
<proteinExistence type="predicted"/>
<dbReference type="RefSeq" id="WP_087273000.1">
    <property type="nucleotide sequence ID" value="NZ_CP167995.1"/>
</dbReference>
<dbReference type="Proteomes" id="UP000195440">
    <property type="component" value="Unassembled WGS sequence"/>
</dbReference>
<accession>A0A1Y3NYW9</accession>
<reference evidence="1 2" key="1">
    <citation type="journal article" date="2017" name="Syst. Appl. Microbiol.">
        <title>Pseudomonas caspiana sp. nov., a citrus pathogen in the Pseudomonas syringae phylogenetic group.</title>
        <authorList>
            <person name="Busquets A."/>
            <person name="Gomila M."/>
            <person name="Beiki F."/>
            <person name="Mulet M."/>
            <person name="Rahimian H."/>
            <person name="Garcia-Valdes E."/>
            <person name="Lalucat J."/>
        </authorList>
    </citation>
    <scope>NUCLEOTIDE SEQUENCE [LARGE SCALE GENOMIC DNA]</scope>
    <source>
        <strain evidence="1 2">FBF102</strain>
    </source>
</reference>